<feature type="transmembrane region" description="Helical" evidence="1">
    <location>
        <begin position="101"/>
        <end position="120"/>
    </location>
</feature>
<keyword evidence="3" id="KW-1185">Reference proteome</keyword>
<dbReference type="OrthoDB" id="532191at2"/>
<evidence type="ECO:0000313" key="3">
    <source>
        <dbReference type="Proteomes" id="UP000267448"/>
    </source>
</evidence>
<feature type="transmembrane region" description="Helical" evidence="1">
    <location>
        <begin position="73"/>
        <end position="89"/>
    </location>
</feature>
<evidence type="ECO:0000256" key="1">
    <source>
        <dbReference type="SAM" id="Phobius"/>
    </source>
</evidence>
<feature type="transmembrane region" description="Helical" evidence="1">
    <location>
        <begin position="44"/>
        <end position="61"/>
    </location>
</feature>
<protein>
    <submittedName>
        <fullName evidence="2">Trypsin</fullName>
    </submittedName>
</protein>
<dbReference type="AlphaFoldDB" id="A0A431WS02"/>
<proteinExistence type="predicted"/>
<name>A0A431WS02_9GAMM</name>
<dbReference type="EMBL" id="RXNU01000007">
    <property type="protein sequence ID" value="RTR38326.1"/>
    <property type="molecule type" value="Genomic_DNA"/>
</dbReference>
<evidence type="ECO:0000313" key="2">
    <source>
        <dbReference type="EMBL" id="RTR38326.1"/>
    </source>
</evidence>
<organism evidence="2 3">
    <name type="scientific">Shewanella canadensis</name>
    <dbReference type="NCBI Taxonomy" id="271096"/>
    <lineage>
        <taxon>Bacteria</taxon>
        <taxon>Pseudomonadati</taxon>
        <taxon>Pseudomonadota</taxon>
        <taxon>Gammaproteobacteria</taxon>
        <taxon>Alteromonadales</taxon>
        <taxon>Shewanellaceae</taxon>
        <taxon>Shewanella</taxon>
    </lineage>
</organism>
<keyword evidence="1" id="KW-0472">Membrane</keyword>
<dbReference type="Proteomes" id="UP000267448">
    <property type="component" value="Unassembled WGS sequence"/>
</dbReference>
<keyword evidence="1" id="KW-1133">Transmembrane helix</keyword>
<keyword evidence="1" id="KW-0812">Transmembrane</keyword>
<gene>
    <name evidence="2" type="ORF">EKG38_14660</name>
</gene>
<comment type="caution">
    <text evidence="2">The sequence shown here is derived from an EMBL/GenBank/DDBJ whole genome shotgun (WGS) entry which is preliminary data.</text>
</comment>
<accession>A0A431WS02</accession>
<dbReference type="PANTHER" id="PTHR28008:SF1">
    <property type="entry name" value="DOMAIN PROTEIN, PUTATIVE (AFU_ORTHOLOGUE AFUA_3G10980)-RELATED"/>
    <property type="match status" value="1"/>
</dbReference>
<sequence>MNKLTIGLVLAFSSFILWMTYLANTGGSSVFFNLIRVLPYGDKLGHFCLFGILTLLINLASHCKSFPVGRFRIYYGTAVVTIFVLTEEISQKFIPNRTFDLMDLTADALGILSFTYFSFLSSKKPMKG</sequence>
<reference evidence="2 3" key="1">
    <citation type="submission" date="2018-12" db="EMBL/GenBank/DDBJ databases">
        <authorList>
            <person name="Yu L."/>
        </authorList>
    </citation>
    <scope>NUCLEOTIDE SEQUENCE [LARGE SCALE GENOMIC DNA]</scope>
    <source>
        <strain evidence="2 3">HAW-EB2</strain>
    </source>
</reference>
<dbReference type="NCBIfam" id="NF037970">
    <property type="entry name" value="vanZ_1"/>
    <property type="match status" value="1"/>
</dbReference>
<dbReference type="PANTHER" id="PTHR28008">
    <property type="entry name" value="DOMAIN PROTEIN, PUTATIVE (AFU_ORTHOLOGUE AFUA_3G10980)-RELATED"/>
    <property type="match status" value="1"/>
</dbReference>